<evidence type="ECO:0000256" key="8">
    <source>
        <dbReference type="SAM" id="MobiDB-lite"/>
    </source>
</evidence>
<dbReference type="PANTHER" id="PTHR22937">
    <property type="entry name" value="E3 UBIQUITIN-PROTEIN LIGASE RNF165"/>
    <property type="match status" value="1"/>
</dbReference>
<reference evidence="9" key="2">
    <citation type="submission" date="2021-02" db="EMBL/GenBank/DDBJ databases">
        <authorList>
            <person name="Kimball J.A."/>
            <person name="Haas M.W."/>
            <person name="Macchietto M."/>
            <person name="Kono T."/>
            <person name="Duquette J."/>
            <person name="Shao M."/>
        </authorList>
    </citation>
    <scope>NUCLEOTIDE SEQUENCE</scope>
    <source>
        <tissue evidence="9">Fresh leaf tissue</tissue>
    </source>
</reference>
<proteinExistence type="predicted"/>
<dbReference type="GO" id="GO:0061630">
    <property type="term" value="F:ubiquitin protein ligase activity"/>
    <property type="evidence" value="ECO:0007669"/>
    <property type="project" value="UniProtKB-EC"/>
</dbReference>
<evidence type="ECO:0000256" key="3">
    <source>
        <dbReference type="ARBA" id="ARBA00022679"/>
    </source>
</evidence>
<accession>A0A8J5TD42</accession>
<keyword evidence="10" id="KW-1185">Reference proteome</keyword>
<evidence type="ECO:0000256" key="1">
    <source>
        <dbReference type="ARBA" id="ARBA00000900"/>
    </source>
</evidence>
<dbReference type="AlphaFoldDB" id="A0A8J5TD42"/>
<keyword evidence="6" id="KW-0833">Ubl conjugation pathway</keyword>
<feature type="compositionally biased region" description="Pro residues" evidence="8">
    <location>
        <begin position="48"/>
        <end position="63"/>
    </location>
</feature>
<reference evidence="9" key="1">
    <citation type="journal article" date="2021" name="bioRxiv">
        <title>Whole Genome Assembly and Annotation of Northern Wild Rice, Zizania palustris L., Supports a Whole Genome Duplication in the Zizania Genus.</title>
        <authorList>
            <person name="Haas M."/>
            <person name="Kono T."/>
            <person name="Macchietto M."/>
            <person name="Millas R."/>
            <person name="McGilp L."/>
            <person name="Shao M."/>
            <person name="Duquette J."/>
            <person name="Hirsch C.N."/>
            <person name="Kimball J."/>
        </authorList>
    </citation>
    <scope>NUCLEOTIDE SEQUENCE</scope>
    <source>
        <tissue evidence="9">Fresh leaf tissue</tissue>
    </source>
</reference>
<comment type="catalytic activity">
    <reaction evidence="1">
        <text>S-ubiquitinyl-[E2 ubiquitin-conjugating enzyme]-L-cysteine + [acceptor protein]-L-lysine = [E2 ubiquitin-conjugating enzyme]-L-cysteine + N(6)-ubiquitinyl-[acceptor protein]-L-lysine.</text>
        <dbReference type="EC" id="2.3.2.27"/>
    </reaction>
</comment>
<keyword evidence="5" id="KW-0863">Zinc-finger</keyword>
<evidence type="ECO:0000256" key="7">
    <source>
        <dbReference type="ARBA" id="ARBA00022833"/>
    </source>
</evidence>
<dbReference type="EC" id="2.3.2.27" evidence="2"/>
<keyword evidence="7" id="KW-0862">Zinc</keyword>
<gene>
    <name evidence="9" type="ORF">GUJ93_ZPchr0015g6750</name>
</gene>
<dbReference type="EMBL" id="JAAALK010000085">
    <property type="protein sequence ID" value="KAG8083227.1"/>
    <property type="molecule type" value="Genomic_DNA"/>
</dbReference>
<dbReference type="GO" id="GO:0008270">
    <property type="term" value="F:zinc ion binding"/>
    <property type="evidence" value="ECO:0007669"/>
    <property type="project" value="UniProtKB-KW"/>
</dbReference>
<feature type="region of interest" description="Disordered" evidence="8">
    <location>
        <begin position="1"/>
        <end position="95"/>
    </location>
</feature>
<name>A0A8J5TD42_ZIZPA</name>
<organism evidence="9 10">
    <name type="scientific">Zizania palustris</name>
    <name type="common">Northern wild rice</name>
    <dbReference type="NCBI Taxonomy" id="103762"/>
    <lineage>
        <taxon>Eukaryota</taxon>
        <taxon>Viridiplantae</taxon>
        <taxon>Streptophyta</taxon>
        <taxon>Embryophyta</taxon>
        <taxon>Tracheophyta</taxon>
        <taxon>Spermatophyta</taxon>
        <taxon>Magnoliopsida</taxon>
        <taxon>Liliopsida</taxon>
        <taxon>Poales</taxon>
        <taxon>Poaceae</taxon>
        <taxon>BOP clade</taxon>
        <taxon>Oryzoideae</taxon>
        <taxon>Oryzeae</taxon>
        <taxon>Zizaniinae</taxon>
        <taxon>Zizania</taxon>
    </lineage>
</organism>
<dbReference type="PANTHER" id="PTHR22937:SF67">
    <property type="entry name" value="E3 UBIQUITIN-PROTEIN LIGASE ZFP1-RELATED"/>
    <property type="match status" value="1"/>
</dbReference>
<feature type="compositionally biased region" description="Low complexity" evidence="8">
    <location>
        <begin position="25"/>
        <end position="41"/>
    </location>
</feature>
<evidence type="ECO:0000256" key="2">
    <source>
        <dbReference type="ARBA" id="ARBA00012483"/>
    </source>
</evidence>
<evidence type="ECO:0000313" key="9">
    <source>
        <dbReference type="EMBL" id="KAG8083227.1"/>
    </source>
</evidence>
<dbReference type="Proteomes" id="UP000729402">
    <property type="component" value="Unassembled WGS sequence"/>
</dbReference>
<dbReference type="InterPro" id="IPR045191">
    <property type="entry name" value="MBR1/2-like"/>
</dbReference>
<evidence type="ECO:0000313" key="10">
    <source>
        <dbReference type="Proteomes" id="UP000729402"/>
    </source>
</evidence>
<comment type="caution">
    <text evidence="9">The sequence shown here is derived from an EMBL/GenBank/DDBJ whole genome shotgun (WGS) entry which is preliminary data.</text>
</comment>
<evidence type="ECO:0000256" key="4">
    <source>
        <dbReference type="ARBA" id="ARBA00022723"/>
    </source>
</evidence>
<keyword evidence="3" id="KW-0808">Transferase</keyword>
<keyword evidence="4" id="KW-0479">Metal-binding</keyword>
<sequence>MVFPFSSSPPPPPRDYARRLRRLRSPPLASRPASVASPASRRLCRLPDLPPPPPPPAASPASPPLVLLPRPRPPNPDAAAAGQRRRGRRPLPEGARAWMGGRAVGMSGAALCAALTELGFDGEDPLDADALECPFQYEEARPLDLLLPPPIQRPLAVPPRAHATIMDFSRLYEVSNVVDEHGDMRLDIGRMTYEELLALEEQIGDVNTGLAKLVYYDFKT</sequence>
<dbReference type="OrthoDB" id="2159690at2759"/>
<evidence type="ECO:0000256" key="6">
    <source>
        <dbReference type="ARBA" id="ARBA00022786"/>
    </source>
</evidence>
<evidence type="ECO:0000256" key="5">
    <source>
        <dbReference type="ARBA" id="ARBA00022771"/>
    </source>
</evidence>
<protein>
    <recommendedName>
        <fullName evidence="2">RING-type E3 ubiquitin transferase</fullName>
        <ecNumber evidence="2">2.3.2.27</ecNumber>
    </recommendedName>
</protein>